<evidence type="ECO:0000259" key="6">
    <source>
        <dbReference type="Pfam" id="PF24827"/>
    </source>
</evidence>
<dbReference type="GO" id="GO:0046872">
    <property type="term" value="F:metal ion binding"/>
    <property type="evidence" value="ECO:0007669"/>
    <property type="project" value="UniProtKB-KW"/>
</dbReference>
<dbReference type="InterPro" id="IPR043795">
    <property type="entry name" value="N-alpha-Ac-DABA-like"/>
</dbReference>
<reference evidence="7 8" key="1">
    <citation type="journal article" date="2019" name="Int. J. Syst. Evol. Microbiol.">
        <title>The Global Catalogue of Microorganisms (GCM) 10K type strain sequencing project: providing services to taxonomists for standard genome sequencing and annotation.</title>
        <authorList>
            <consortium name="The Broad Institute Genomics Platform"/>
            <consortium name="The Broad Institute Genome Sequencing Center for Infectious Disease"/>
            <person name="Wu L."/>
            <person name="Ma J."/>
        </authorList>
    </citation>
    <scope>NUCLEOTIDE SEQUENCE [LARGE SCALE GENOMIC DNA]</scope>
    <source>
        <strain evidence="7 8">DT85</strain>
    </source>
</reference>
<dbReference type="Proteomes" id="UP001596398">
    <property type="component" value="Unassembled WGS sequence"/>
</dbReference>
<dbReference type="PANTHER" id="PTHR37326:SF1">
    <property type="entry name" value="BLL3975 PROTEIN"/>
    <property type="match status" value="1"/>
</dbReference>
<keyword evidence="8" id="KW-1185">Reference proteome</keyword>
<dbReference type="PIRSF" id="PIRSF039012">
    <property type="entry name" value="ASP"/>
    <property type="match status" value="1"/>
</dbReference>
<dbReference type="SUPFAM" id="SSF53187">
    <property type="entry name" value="Zn-dependent exopeptidases"/>
    <property type="match status" value="1"/>
</dbReference>
<evidence type="ECO:0000313" key="7">
    <source>
        <dbReference type="EMBL" id="MFC7234098.1"/>
    </source>
</evidence>
<dbReference type="InterPro" id="IPR055438">
    <property type="entry name" value="AstE_AspA_cat"/>
</dbReference>
<feature type="region of interest" description="Disordered" evidence="5">
    <location>
        <begin position="91"/>
        <end position="119"/>
    </location>
</feature>
<feature type="domain" description="Succinylglutamate desuccinylase/Aspartoacylase catalytic" evidence="6">
    <location>
        <begin position="41"/>
        <end position="246"/>
    </location>
</feature>
<evidence type="ECO:0000256" key="1">
    <source>
        <dbReference type="ARBA" id="ARBA00001947"/>
    </source>
</evidence>
<evidence type="ECO:0000256" key="4">
    <source>
        <dbReference type="ARBA" id="ARBA00022833"/>
    </source>
</evidence>
<evidence type="ECO:0000313" key="8">
    <source>
        <dbReference type="Proteomes" id="UP001596398"/>
    </source>
</evidence>
<keyword evidence="4" id="KW-0862">Zinc</keyword>
<dbReference type="AlphaFoldDB" id="A0ABD5ZL20"/>
<feature type="compositionally biased region" description="Polar residues" evidence="5">
    <location>
        <begin position="1"/>
        <end position="10"/>
    </location>
</feature>
<dbReference type="Gene3D" id="3.40.630.10">
    <property type="entry name" value="Zn peptidases"/>
    <property type="match status" value="1"/>
</dbReference>
<feature type="compositionally biased region" description="Basic and acidic residues" evidence="5">
    <location>
        <begin position="102"/>
        <end position="114"/>
    </location>
</feature>
<dbReference type="PANTHER" id="PTHR37326">
    <property type="entry name" value="BLL3975 PROTEIN"/>
    <property type="match status" value="1"/>
</dbReference>
<protein>
    <submittedName>
        <fullName evidence="7">Succinylglutamate desuccinylase/aspartoacylase family protein</fullName>
    </submittedName>
</protein>
<organism evidence="7 8">
    <name type="scientific">Halosegnis marinus</name>
    <dbReference type="NCBI Taxonomy" id="3034023"/>
    <lineage>
        <taxon>Archaea</taxon>
        <taxon>Methanobacteriati</taxon>
        <taxon>Methanobacteriota</taxon>
        <taxon>Stenosarchaea group</taxon>
        <taxon>Halobacteria</taxon>
        <taxon>Halobacteriales</taxon>
        <taxon>Natronomonadaceae</taxon>
        <taxon>Halosegnis</taxon>
    </lineage>
</organism>
<gene>
    <name evidence="7" type="ORF">ACFQJ4_02085</name>
</gene>
<dbReference type="GO" id="GO:0016787">
    <property type="term" value="F:hydrolase activity"/>
    <property type="evidence" value="ECO:0007669"/>
    <property type="project" value="UniProtKB-KW"/>
</dbReference>
<proteinExistence type="predicted"/>
<keyword evidence="3" id="KW-0378">Hydrolase</keyword>
<name>A0ABD5ZL20_9EURY</name>
<sequence length="360" mass="37744">MELGTATTTPGERATGWLPVTEMPTGGTERLPVVLVDGAADGPTVWVTANVHGNEVVGLAVAQDLAAALDPADVSGRVVVVPTANPAGLRRKARRSYYGDEDPNRKLPDPHDEATEPPSVQELVGERLYEAFTETVPADYLLDLHTAGAGAIPFTIRDRVLYGAARTEDDARLLAGDVAALAEAVGLPVVTEYPPEEYTGKSLQRSVAGAALNGAGVPALTLELGEHRHVRPDHRAAGLAAVYRGLVHAGVLDAVPAEVAEADPGVEAPVEYPVRRFRGPRAERAGVVRHLVEPGAAFAEGDAVAEVRTVHGEVTETVTAERDGYVLGHAEGALAYENDPVCSAAVRDDGDLVAPREGEE</sequence>
<dbReference type="RefSeq" id="WP_276235096.1">
    <property type="nucleotide sequence ID" value="NZ_CP119802.1"/>
</dbReference>
<evidence type="ECO:0000256" key="5">
    <source>
        <dbReference type="SAM" id="MobiDB-lite"/>
    </source>
</evidence>
<dbReference type="InterPro" id="IPR053138">
    <property type="entry name" value="N-alpha-Ac-DABA_deacetylase"/>
</dbReference>
<dbReference type="EMBL" id="JBHTAP010000001">
    <property type="protein sequence ID" value="MFC7234098.1"/>
    <property type="molecule type" value="Genomic_DNA"/>
</dbReference>
<keyword evidence="2" id="KW-0479">Metal-binding</keyword>
<accession>A0ABD5ZL20</accession>
<feature type="region of interest" description="Disordered" evidence="5">
    <location>
        <begin position="1"/>
        <end position="25"/>
    </location>
</feature>
<dbReference type="Pfam" id="PF24827">
    <property type="entry name" value="AstE_AspA_cat"/>
    <property type="match status" value="1"/>
</dbReference>
<comment type="caution">
    <text evidence="7">The sequence shown here is derived from an EMBL/GenBank/DDBJ whole genome shotgun (WGS) entry which is preliminary data.</text>
</comment>
<evidence type="ECO:0000256" key="2">
    <source>
        <dbReference type="ARBA" id="ARBA00022723"/>
    </source>
</evidence>
<dbReference type="GeneID" id="79265762"/>
<comment type="cofactor">
    <cofactor evidence="1">
        <name>Zn(2+)</name>
        <dbReference type="ChEBI" id="CHEBI:29105"/>
    </cofactor>
</comment>
<evidence type="ECO:0000256" key="3">
    <source>
        <dbReference type="ARBA" id="ARBA00022801"/>
    </source>
</evidence>